<proteinExistence type="predicted"/>
<evidence type="ECO:0000313" key="1">
    <source>
        <dbReference type="EMBL" id="MPN13767.1"/>
    </source>
</evidence>
<dbReference type="AlphaFoldDB" id="A0A645FHE7"/>
<name>A0A645FHE7_9ZZZZ</name>
<sequence>MGKEIIIGIIVVLALFGIFSFGTKYVENPQPQNTQERVEDNLHSTDKNESFGFELVEETHNEKEIEFLNIYRSTIIEYLTSNGIELEDLWIAVYYDGQNKGKPHILFKIRTYNNENKKNLIEELFAQKNLDLLFSGSNYDVGLKSIENYNTK</sequence>
<reference evidence="1" key="1">
    <citation type="submission" date="2019-08" db="EMBL/GenBank/DDBJ databases">
        <authorList>
            <person name="Kucharzyk K."/>
            <person name="Murdoch R.W."/>
            <person name="Higgins S."/>
            <person name="Loffler F."/>
        </authorList>
    </citation>
    <scope>NUCLEOTIDE SEQUENCE</scope>
</reference>
<protein>
    <submittedName>
        <fullName evidence="1">Uncharacterized protein</fullName>
    </submittedName>
</protein>
<accession>A0A645FHE7</accession>
<gene>
    <name evidence="1" type="ORF">SDC9_161093</name>
</gene>
<dbReference type="EMBL" id="VSSQ01060313">
    <property type="protein sequence ID" value="MPN13767.1"/>
    <property type="molecule type" value="Genomic_DNA"/>
</dbReference>
<organism evidence="1">
    <name type="scientific">bioreactor metagenome</name>
    <dbReference type="NCBI Taxonomy" id="1076179"/>
    <lineage>
        <taxon>unclassified sequences</taxon>
        <taxon>metagenomes</taxon>
        <taxon>ecological metagenomes</taxon>
    </lineage>
</organism>
<comment type="caution">
    <text evidence="1">The sequence shown here is derived from an EMBL/GenBank/DDBJ whole genome shotgun (WGS) entry which is preliminary data.</text>
</comment>